<dbReference type="Proteomes" id="UP001600894">
    <property type="component" value="Unassembled WGS sequence"/>
</dbReference>
<feature type="transmembrane region" description="Helical" evidence="6">
    <location>
        <begin position="208"/>
        <end position="228"/>
    </location>
</feature>
<keyword evidence="5 6" id="KW-0472">Membrane</keyword>
<dbReference type="InterPro" id="IPR006214">
    <property type="entry name" value="Bax_inhibitor_1-related"/>
</dbReference>
<evidence type="ECO:0000313" key="8">
    <source>
        <dbReference type="Proteomes" id="UP001600894"/>
    </source>
</evidence>
<name>A0ABQ0AX61_9FIRM</name>
<evidence type="ECO:0000256" key="1">
    <source>
        <dbReference type="ARBA" id="ARBA00004141"/>
    </source>
</evidence>
<feature type="transmembrane region" description="Helical" evidence="6">
    <location>
        <begin position="89"/>
        <end position="108"/>
    </location>
</feature>
<dbReference type="Pfam" id="PF01027">
    <property type="entry name" value="Bax1-I"/>
    <property type="match status" value="1"/>
</dbReference>
<comment type="subcellular location">
    <subcellularLocation>
        <location evidence="1">Membrane</location>
        <topology evidence="1">Multi-pass membrane protein</topology>
    </subcellularLocation>
</comment>
<reference evidence="7 8" key="1">
    <citation type="submission" date="2024-04" db="EMBL/GenBank/DDBJ databases">
        <title>Defined microbial consortia suppress multidrug-resistant proinflammatory Enterobacteriaceae via ecological control.</title>
        <authorList>
            <person name="Furuichi M."/>
            <person name="Kawaguchi T."/>
            <person name="Pust M."/>
            <person name="Yasuma K."/>
            <person name="Plichta D."/>
            <person name="Hasegawa N."/>
            <person name="Ohya T."/>
            <person name="Bhattarai S."/>
            <person name="Sasajima S."/>
            <person name="Aoto Y."/>
            <person name="Tuganbaev T."/>
            <person name="Yaginuma M."/>
            <person name="Ueda M."/>
            <person name="Okahashi N."/>
            <person name="Amafuji K."/>
            <person name="Kiridooshi Y."/>
            <person name="Sugita K."/>
            <person name="Strazar M."/>
            <person name="Skelly A."/>
            <person name="Suda W."/>
            <person name="Hattori M."/>
            <person name="Nakamoto N."/>
            <person name="Caballero S."/>
            <person name="Norman J."/>
            <person name="Olle B."/>
            <person name="Tanoue T."/>
            <person name="Arita M."/>
            <person name="Bucci V."/>
            <person name="Atarashi K."/>
            <person name="Xavier R."/>
            <person name="Honda K."/>
        </authorList>
    </citation>
    <scope>NUCLEOTIDE SEQUENCE [LARGE SCALE GENOMIC DNA]</scope>
    <source>
        <strain evidence="8">f13</strain>
    </source>
</reference>
<proteinExistence type="inferred from homology"/>
<feature type="transmembrane region" description="Helical" evidence="6">
    <location>
        <begin position="28"/>
        <end position="53"/>
    </location>
</feature>
<feature type="transmembrane region" description="Helical" evidence="6">
    <location>
        <begin position="141"/>
        <end position="160"/>
    </location>
</feature>
<comment type="similarity">
    <text evidence="2 6">Belongs to the BI1 family.</text>
</comment>
<protein>
    <submittedName>
        <fullName evidence="7">Bax inhibitor-1/YccA family protein</fullName>
    </submittedName>
</protein>
<dbReference type="PANTHER" id="PTHR23291:SF50">
    <property type="entry name" value="PROTEIN LIFEGUARD 4"/>
    <property type="match status" value="1"/>
</dbReference>
<dbReference type="EMBL" id="BAABXL010000001">
    <property type="protein sequence ID" value="GAA6268625.1"/>
    <property type="molecule type" value="Genomic_DNA"/>
</dbReference>
<feature type="transmembrane region" description="Helical" evidence="6">
    <location>
        <begin position="59"/>
        <end position="77"/>
    </location>
</feature>
<gene>
    <name evidence="7" type="ORF">F130042H8_16850</name>
</gene>
<comment type="caution">
    <text evidence="7">The sequence shown here is derived from an EMBL/GenBank/DDBJ whole genome shotgun (WGS) entry which is preliminary data.</text>
</comment>
<sequence length="236" mass="26735">MNDEFRMEQGFEGQASGESLTRYTAKTFGWMFAGLLLTMVIAVSMYLSGAFWYVLQIPAWNFVLLAAELIVVVALTARLEKMSVNTARFMFFLYAAVNGVVFSMYFLIYDLMSLWMAFGITALFFGVMALIGYYGNINFSALRPFMTGGLIFLFVFWLLAMFIDLSAFETIVCGVGIFLFLIITAYDSKKIQAYYACYGGNSEMAAKASIFSALQLYLDFINLFIYLLRFVGRSRD</sequence>
<feature type="transmembrane region" description="Helical" evidence="6">
    <location>
        <begin position="114"/>
        <end position="134"/>
    </location>
</feature>
<dbReference type="CDD" id="cd10432">
    <property type="entry name" value="BI-1-like_bacterial"/>
    <property type="match status" value="1"/>
</dbReference>
<keyword evidence="4 6" id="KW-1133">Transmembrane helix</keyword>
<evidence type="ECO:0000256" key="2">
    <source>
        <dbReference type="ARBA" id="ARBA00010350"/>
    </source>
</evidence>
<evidence type="ECO:0000313" key="7">
    <source>
        <dbReference type="EMBL" id="GAA6268625.1"/>
    </source>
</evidence>
<evidence type="ECO:0000256" key="4">
    <source>
        <dbReference type="ARBA" id="ARBA00022989"/>
    </source>
</evidence>
<accession>A0ABQ0AX61</accession>
<evidence type="ECO:0000256" key="3">
    <source>
        <dbReference type="ARBA" id="ARBA00022692"/>
    </source>
</evidence>
<dbReference type="RefSeq" id="WP_390469643.1">
    <property type="nucleotide sequence ID" value="NZ_BAABXL010000001.1"/>
</dbReference>
<dbReference type="PANTHER" id="PTHR23291">
    <property type="entry name" value="BAX INHIBITOR-RELATED"/>
    <property type="match status" value="1"/>
</dbReference>
<keyword evidence="8" id="KW-1185">Reference proteome</keyword>
<organism evidence="7 8">
    <name type="scientific">Enterocloster alcoholdehydrogenati</name>
    <dbReference type="NCBI Taxonomy" id="2547410"/>
    <lineage>
        <taxon>Bacteria</taxon>
        <taxon>Bacillati</taxon>
        <taxon>Bacillota</taxon>
        <taxon>Clostridia</taxon>
        <taxon>Lachnospirales</taxon>
        <taxon>Lachnospiraceae</taxon>
        <taxon>Enterocloster</taxon>
    </lineage>
</organism>
<evidence type="ECO:0000256" key="5">
    <source>
        <dbReference type="ARBA" id="ARBA00023136"/>
    </source>
</evidence>
<keyword evidence="3 6" id="KW-0812">Transmembrane</keyword>
<evidence type="ECO:0000256" key="6">
    <source>
        <dbReference type="RuleBase" id="RU004379"/>
    </source>
</evidence>
<feature type="transmembrane region" description="Helical" evidence="6">
    <location>
        <begin position="166"/>
        <end position="187"/>
    </location>
</feature>